<protein>
    <recommendedName>
        <fullName evidence="5">Translation initiation factor eIF2B subunit delta</fullName>
    </recommendedName>
    <alternativeName>
        <fullName evidence="6">eIF2B GDP-GTP exchange factor subunit delta</fullName>
    </alternativeName>
</protein>
<evidence type="ECO:0000256" key="1">
    <source>
        <dbReference type="ARBA" id="ARBA00004514"/>
    </source>
</evidence>
<dbReference type="GO" id="GO:0005829">
    <property type="term" value="C:cytosol"/>
    <property type="evidence" value="ECO:0007669"/>
    <property type="project" value="UniProtKB-SubCell"/>
</dbReference>
<dbReference type="EMBL" id="CP002363">
    <property type="protein sequence ID" value="ADV65022.1"/>
    <property type="molecule type" value="Genomic_DNA"/>
</dbReference>
<dbReference type="Pfam" id="PF01008">
    <property type="entry name" value="IF-2B"/>
    <property type="match status" value="1"/>
</dbReference>
<name>E8R946_DESM0</name>
<dbReference type="PANTHER" id="PTHR10233">
    <property type="entry name" value="TRANSLATION INITIATION FACTOR EIF-2B"/>
    <property type="match status" value="1"/>
</dbReference>
<dbReference type="KEGG" id="dmu:Desmu_0716"/>
<dbReference type="GeneID" id="10153411"/>
<dbReference type="Gene3D" id="1.20.120.420">
    <property type="entry name" value="translation initiation factor eif-2b, domain 1"/>
    <property type="match status" value="1"/>
</dbReference>
<dbReference type="STRING" id="765177.Desmu_0716"/>
<dbReference type="eggNOG" id="arCOG01124">
    <property type="taxonomic scope" value="Archaea"/>
</dbReference>
<dbReference type="PANTHER" id="PTHR10233:SF14">
    <property type="entry name" value="TRANSLATION INITIATION FACTOR EIF-2B SUBUNIT DELTA"/>
    <property type="match status" value="1"/>
</dbReference>
<evidence type="ECO:0000256" key="7">
    <source>
        <dbReference type="ARBA" id="ARBA00046432"/>
    </source>
</evidence>
<reference evidence="10" key="1">
    <citation type="submission" date="2010-11" db="EMBL/GenBank/DDBJ databases">
        <title>The complete genome of Desulfurococcus mucosus DSM 2162.</title>
        <authorList>
            <consortium name="US DOE Joint Genome Institute (JGI-PGF)"/>
            <person name="Lucas S."/>
            <person name="Copeland A."/>
            <person name="Lapidus A."/>
            <person name="Bruce D."/>
            <person name="Goodwin L."/>
            <person name="Pitluck S."/>
            <person name="Kyrpides N."/>
            <person name="Mavromatis K."/>
            <person name="Pagani I."/>
            <person name="Ivanova N."/>
            <person name="Ovchinnikova G."/>
            <person name="Chertkov O."/>
            <person name="Held B."/>
            <person name="Brettin T."/>
            <person name="Detter J.C."/>
            <person name="Tapia R."/>
            <person name="Han C."/>
            <person name="Land M."/>
            <person name="Hauser L."/>
            <person name="Markowitz V."/>
            <person name="Cheng J.-F."/>
            <person name="Hugenholtz P."/>
            <person name="Woyke T."/>
            <person name="Wu D."/>
            <person name="Wirth R."/>
            <person name="Bilek Y."/>
            <person name="Hader T."/>
            <person name="Klenk H.-P."/>
            <person name="Eisen J.A."/>
        </authorList>
    </citation>
    <scope>NUCLEOTIDE SEQUENCE [LARGE SCALE GENOMIC DNA]</scope>
    <source>
        <strain evidence="10">ATCC 35584 / DSM 2162 / JCM 9187 / O7/1</strain>
    </source>
</reference>
<dbReference type="InterPro" id="IPR042529">
    <property type="entry name" value="IF_2B-like_C"/>
</dbReference>
<evidence type="ECO:0000256" key="3">
    <source>
        <dbReference type="ARBA" id="ARBA00022540"/>
    </source>
</evidence>
<gene>
    <name evidence="9" type="ordered locus">Desmu_0716</name>
</gene>
<comment type="subunit">
    <text evidence="7">Component of the translation initiation factor 2B (eIF2B) complex which is a heterodecamer of two sets of five different subunits: alpha, beta, gamma, delta and epsilon. Subunits alpha, beta and delta comprise a regulatory subcomplex and subunits epsilon and gamma comprise a catalytic subcomplex. Within the complex, the hexameric regulatory complex resides at the center, with the two heterodimeric catalytic subcomplexes bound on opposite sides.</text>
</comment>
<evidence type="ECO:0000256" key="8">
    <source>
        <dbReference type="RuleBase" id="RU003814"/>
    </source>
</evidence>
<dbReference type="Gene3D" id="3.40.50.10470">
    <property type="entry name" value="Translation initiation factor eif-2b, domain 2"/>
    <property type="match status" value="1"/>
</dbReference>
<reference evidence="9 10" key="2">
    <citation type="journal article" date="2011" name="Stand. Genomic Sci.">
        <title>Complete genome sequence of Desulfurococcus mucosus type strain (O7/1).</title>
        <authorList>
            <person name="Wirth R."/>
            <person name="Chertkov O."/>
            <person name="Held B."/>
            <person name="Lapidus A."/>
            <person name="Nolan M."/>
            <person name="Lucas S."/>
            <person name="Hammon N."/>
            <person name="Deshpande S."/>
            <person name="Cheng J.F."/>
            <person name="Tapia R."/>
            <person name="Han C."/>
            <person name="Goodwin L."/>
            <person name="Pitluck S."/>
            <person name="Liolios K."/>
            <person name="Ioanna P."/>
            <person name="Ivanova N."/>
            <person name="Mavromatis K."/>
            <person name="Mikhailova N."/>
            <person name="Pati A."/>
            <person name="Chen A."/>
            <person name="Palaniappan K."/>
            <person name="Land M."/>
            <person name="Hauser L."/>
            <person name="Chang Y.J."/>
            <person name="Jeffries C.D."/>
            <person name="Bilek Y."/>
            <person name="Hader T."/>
            <person name="Rohde M."/>
            <person name="Spring S."/>
            <person name="Sikorski J."/>
            <person name="Goker M."/>
            <person name="Woyke T."/>
            <person name="Bristow J."/>
            <person name="Eisen J.A."/>
            <person name="Markowitz V."/>
            <person name="Hugenholtz P."/>
            <person name="Kyrpides N.C."/>
            <person name="Klenk H.P."/>
        </authorList>
    </citation>
    <scope>NUCLEOTIDE SEQUENCE [LARGE SCALE GENOMIC DNA]</scope>
    <source>
        <strain evidence="10">ATCC 35584 / DSM 2162 / JCM 9187 / O7/1</strain>
    </source>
</reference>
<dbReference type="RefSeq" id="WP_013562244.1">
    <property type="nucleotide sequence ID" value="NC_014961.1"/>
</dbReference>
<dbReference type="GO" id="GO:0003743">
    <property type="term" value="F:translation initiation factor activity"/>
    <property type="evidence" value="ECO:0007669"/>
    <property type="project" value="UniProtKB-KW"/>
</dbReference>
<evidence type="ECO:0000256" key="5">
    <source>
        <dbReference type="ARBA" id="ARBA00044147"/>
    </source>
</evidence>
<comment type="subcellular location">
    <subcellularLocation>
        <location evidence="1">Cytoplasm</location>
        <location evidence="1">Cytosol</location>
    </subcellularLocation>
</comment>
<organism evidence="9 10">
    <name type="scientific">Desulfurococcus mucosus (strain ATCC 35584 / DSM 2162 / JCM 9187 / O7/1)</name>
    <dbReference type="NCBI Taxonomy" id="765177"/>
    <lineage>
        <taxon>Archaea</taxon>
        <taxon>Thermoproteota</taxon>
        <taxon>Thermoprotei</taxon>
        <taxon>Desulfurococcales</taxon>
        <taxon>Desulfurococcaceae</taxon>
        <taxon>Desulfurococcus</taxon>
    </lineage>
</organism>
<keyword evidence="10" id="KW-1185">Reference proteome</keyword>
<evidence type="ECO:0000256" key="6">
    <source>
        <dbReference type="ARBA" id="ARBA00044356"/>
    </source>
</evidence>
<keyword evidence="2" id="KW-0963">Cytoplasm</keyword>
<dbReference type="InterPro" id="IPR000649">
    <property type="entry name" value="IF-2B-related"/>
</dbReference>
<keyword evidence="3 9" id="KW-0396">Initiation factor</keyword>
<accession>E8R946</accession>
<dbReference type="InterPro" id="IPR037171">
    <property type="entry name" value="NagB/RpiA_transferase-like"/>
</dbReference>
<dbReference type="InterPro" id="IPR027363">
    <property type="entry name" value="M1Pi_N"/>
</dbReference>
<keyword evidence="4" id="KW-0648">Protein biosynthesis</keyword>
<comment type="similarity">
    <text evidence="8">Belongs to the eIF-2B alpha/beta/delta subunits family.</text>
</comment>
<sequence length="313" mass="34425">MSSLMRHGFAARSTGSELFFETASTLRKAASSGDAKAFAKMFVELYEKLMAERPSSMASLNALRRIGTYFLENGLKGIEEYIDALASEYDESVTRAAEMAAKRVVDGDALMTNSNSLTLRRLFKTLVDSGVKVKVYVAESRPGLEGLAMAEYLEKLGVEVYLIVDSAARFFMKNIDKVVLGAEAVAANGAVVGKAGSSIIALDAHEARVRVFVVAPTMKFSIETIYGELLKLPEGDWRLLMDEDTRRTLPENYMATAPLYDVTPPEYIDVIATERGLFAPQAIPIVLREIHGSFPPLVKPLEAIVAEVKRWLQ</sequence>
<evidence type="ECO:0000256" key="4">
    <source>
        <dbReference type="ARBA" id="ARBA00022917"/>
    </source>
</evidence>
<dbReference type="AlphaFoldDB" id="E8R946"/>
<dbReference type="Proteomes" id="UP000001068">
    <property type="component" value="Chromosome"/>
</dbReference>
<evidence type="ECO:0000256" key="2">
    <source>
        <dbReference type="ARBA" id="ARBA00022490"/>
    </source>
</evidence>
<dbReference type="SUPFAM" id="SSF100950">
    <property type="entry name" value="NagB/RpiA/CoA transferase-like"/>
    <property type="match status" value="1"/>
</dbReference>
<dbReference type="HOGENOM" id="CLU_016218_2_1_2"/>
<dbReference type="OrthoDB" id="27639at2157"/>
<evidence type="ECO:0000313" key="9">
    <source>
        <dbReference type="EMBL" id="ADV65022.1"/>
    </source>
</evidence>
<evidence type="ECO:0000313" key="10">
    <source>
        <dbReference type="Proteomes" id="UP000001068"/>
    </source>
</evidence>
<proteinExistence type="inferred from homology"/>